<keyword evidence="3" id="KW-1185">Reference proteome</keyword>
<accession>A0ABM7GBF9</accession>
<evidence type="ECO:0000313" key="2">
    <source>
        <dbReference type="EMBL" id="BBI47664.1"/>
    </source>
</evidence>
<name>A0ABM7GBF9_9GAMM</name>
<evidence type="ECO:0000259" key="1">
    <source>
        <dbReference type="Pfam" id="PF22692"/>
    </source>
</evidence>
<evidence type="ECO:0000313" key="3">
    <source>
        <dbReference type="Proteomes" id="UP000289555"/>
    </source>
</evidence>
<dbReference type="InterPro" id="IPR053967">
    <property type="entry name" value="LlgE_F_G-like_D1"/>
</dbReference>
<sequence length="80" mass="8259">MVTANGYPVEPAIFLPANALSVSVGEDGTVSVRQPGVAADNEVGQITVSTFINPAGLESLGGNLYLETGLQARLTRICRA</sequence>
<dbReference type="Pfam" id="PF22692">
    <property type="entry name" value="LlgE_F_G_D1"/>
    <property type="match status" value="1"/>
</dbReference>
<dbReference type="Proteomes" id="UP000289555">
    <property type="component" value="Chromosome"/>
</dbReference>
<dbReference type="EMBL" id="AP019416">
    <property type="protein sequence ID" value="BBI47664.1"/>
    <property type="molecule type" value="Genomic_DNA"/>
</dbReference>
<proteinExistence type="predicted"/>
<protein>
    <recommendedName>
        <fullName evidence="1">Flagellar hook protein FlgE/F/G-like D1 domain-containing protein</fullName>
    </recommendedName>
</protein>
<organism evidence="2 3">
    <name type="scientific">Vreelandella olivaria</name>
    <dbReference type="NCBI Taxonomy" id="390919"/>
    <lineage>
        <taxon>Bacteria</taxon>
        <taxon>Pseudomonadati</taxon>
        <taxon>Pseudomonadota</taxon>
        <taxon>Gammaproteobacteria</taxon>
        <taxon>Oceanospirillales</taxon>
        <taxon>Halomonadaceae</taxon>
        <taxon>Vreelandella</taxon>
    </lineage>
</organism>
<gene>
    <name evidence="2" type="ORF">HORIV_00850</name>
</gene>
<dbReference type="SUPFAM" id="SSF117143">
    <property type="entry name" value="Flagellar hook protein flgE"/>
    <property type="match status" value="1"/>
</dbReference>
<reference evidence="3" key="1">
    <citation type="journal article" date="2019" name="Microbiol. Resour. Announc.">
        <title>Complete Genome Sequence of Halomonas olivaria, a Moderately Halophilic Bacterium Isolated from Olive Processing Effluents, Obtained by Nanopore Sequencing.</title>
        <authorList>
            <person name="Nagata S."/>
            <person name="Ii K.M."/>
            <person name="Tsukimi T."/>
            <person name="Miura M.C."/>
            <person name="Galipon J."/>
            <person name="Arakawa K."/>
        </authorList>
    </citation>
    <scope>NUCLEOTIDE SEQUENCE [LARGE SCALE GENOMIC DNA]</scope>
    <source>
        <strain evidence="3">TYRC17</strain>
    </source>
</reference>
<dbReference type="InterPro" id="IPR037925">
    <property type="entry name" value="FlgE/F/G-like"/>
</dbReference>
<feature type="domain" description="Flagellar hook protein FlgE/F/G-like D1" evidence="1">
    <location>
        <begin position="1"/>
        <end position="32"/>
    </location>
</feature>